<dbReference type="NCBIfam" id="TIGR02122">
    <property type="entry name" value="TRAP_TAXI"/>
    <property type="match status" value="1"/>
</dbReference>
<feature type="transmembrane region" description="Helical" evidence="1">
    <location>
        <begin position="43"/>
        <end position="65"/>
    </location>
</feature>
<keyword evidence="1" id="KW-0812">Transmembrane</keyword>
<evidence type="ECO:0008006" key="4">
    <source>
        <dbReference type="Google" id="ProtNLM"/>
    </source>
</evidence>
<dbReference type="PANTHER" id="PTHR42941:SF1">
    <property type="entry name" value="SLL1037 PROTEIN"/>
    <property type="match status" value="1"/>
</dbReference>
<protein>
    <recommendedName>
        <fullName evidence="4">TRAP transporter solute receptor, TAXI family</fullName>
    </recommendedName>
</protein>
<evidence type="ECO:0000256" key="1">
    <source>
        <dbReference type="SAM" id="Phobius"/>
    </source>
</evidence>
<name>A0A1G7UHA4_9GAMM</name>
<accession>A0A1G7UHA4</accession>
<evidence type="ECO:0000313" key="2">
    <source>
        <dbReference type="EMBL" id="SDG46150.1"/>
    </source>
</evidence>
<dbReference type="Proteomes" id="UP000243378">
    <property type="component" value="Unassembled WGS sequence"/>
</dbReference>
<proteinExistence type="predicted"/>
<dbReference type="AlphaFoldDB" id="A0A1G7UHA4"/>
<sequence>MLRGSQPPAAVRAALSVPVVIDPNRLYDNNKHGETPMRLTKRFSLLAAAAAITASTAVFAAPTFINVLTGGTSGVYYPIGVALSQVYGNGIEGSKTSVQATKASVENLNLLQSGRGELAFALGDSVDDAWNGVEDAGFKAPLKKIRAIAATYPNYIQIVASKESGIKTLEDLKGKRISVGAPKSGTELNARAIFKAAGLSYKDMGRVEFMPYAESVELIKNRQLDATLQSSGLGMAAIRDLASMVPITFVAIPEDVVTKIGSSAYQARVIPAGTYDGQDQDVPTAAIINILVSHEGVDDEVAYQMTKLMFDNLPRLVNSHSAAKDIKLETATEGLPIPLHPGAERFYKEAGVLK</sequence>
<dbReference type="EMBL" id="FNBM01000011">
    <property type="protein sequence ID" value="SDG46150.1"/>
    <property type="molecule type" value="Genomic_DNA"/>
</dbReference>
<dbReference type="CDD" id="cd13567">
    <property type="entry name" value="PBP2_TtGluBP"/>
    <property type="match status" value="1"/>
</dbReference>
<dbReference type="Pfam" id="PF16868">
    <property type="entry name" value="NMT1_3"/>
    <property type="match status" value="1"/>
</dbReference>
<reference evidence="2 3" key="1">
    <citation type="submission" date="2016-10" db="EMBL/GenBank/DDBJ databases">
        <authorList>
            <person name="de Groot N.N."/>
        </authorList>
    </citation>
    <scope>NUCLEOTIDE SEQUENCE [LARGE SCALE GENOMIC DNA]</scope>
    <source>
        <strain evidence="2 3">LMG 25475</strain>
    </source>
</reference>
<dbReference type="STRING" id="640205.SAMN05216381_4076"/>
<gene>
    <name evidence="2" type="ORF">SAMN05216381_4076</name>
</gene>
<dbReference type="Gene3D" id="3.40.190.10">
    <property type="entry name" value="Periplasmic binding protein-like II"/>
    <property type="match status" value="2"/>
</dbReference>
<dbReference type="InterPro" id="IPR011852">
    <property type="entry name" value="TRAP_TAXI"/>
</dbReference>
<organism evidence="2 3">
    <name type="scientific">Phytopseudomonas seleniipraecipitans</name>
    <dbReference type="NCBI Taxonomy" id="640205"/>
    <lineage>
        <taxon>Bacteria</taxon>
        <taxon>Pseudomonadati</taxon>
        <taxon>Pseudomonadota</taxon>
        <taxon>Gammaproteobacteria</taxon>
        <taxon>Pseudomonadales</taxon>
        <taxon>Pseudomonadaceae</taxon>
        <taxon>Phytopseudomonas</taxon>
    </lineage>
</organism>
<keyword evidence="1" id="KW-0472">Membrane</keyword>
<dbReference type="PANTHER" id="PTHR42941">
    <property type="entry name" value="SLL1037 PROTEIN"/>
    <property type="match status" value="1"/>
</dbReference>
<dbReference type="SUPFAM" id="SSF53850">
    <property type="entry name" value="Periplasmic binding protein-like II"/>
    <property type="match status" value="1"/>
</dbReference>
<evidence type="ECO:0000313" key="3">
    <source>
        <dbReference type="Proteomes" id="UP000243378"/>
    </source>
</evidence>
<keyword evidence="1" id="KW-1133">Transmembrane helix</keyword>